<dbReference type="InterPro" id="IPR012818">
    <property type="entry name" value="CbiE"/>
</dbReference>
<gene>
    <name evidence="7" type="primary">cbiE</name>
    <name evidence="7" type="ORF">ACFQS9_18135</name>
</gene>
<dbReference type="EMBL" id="JBHTCS010000022">
    <property type="protein sequence ID" value="MFC7449819.1"/>
    <property type="molecule type" value="Genomic_DNA"/>
</dbReference>
<evidence type="ECO:0000256" key="1">
    <source>
        <dbReference type="ARBA" id="ARBA00004953"/>
    </source>
</evidence>
<comment type="caution">
    <text evidence="7">The sequence shown here is derived from an EMBL/GenBank/DDBJ whole genome shotgun (WGS) entry which is preliminary data.</text>
</comment>
<reference evidence="8" key="1">
    <citation type="journal article" date="2019" name="Int. J. Syst. Evol. Microbiol.">
        <title>The Global Catalogue of Microorganisms (GCM) 10K type strain sequencing project: providing services to taxonomists for standard genome sequencing and annotation.</title>
        <authorList>
            <consortium name="The Broad Institute Genomics Platform"/>
            <consortium name="The Broad Institute Genome Sequencing Center for Infectious Disease"/>
            <person name="Wu L."/>
            <person name="Ma J."/>
        </authorList>
    </citation>
    <scope>NUCLEOTIDE SEQUENCE [LARGE SCALE GENOMIC DNA]</scope>
    <source>
        <strain evidence="8">ICMP 19430</strain>
    </source>
</reference>
<dbReference type="InterPro" id="IPR014777">
    <property type="entry name" value="4pyrrole_Mease_sub1"/>
</dbReference>
<dbReference type="PIRSF" id="PIRSF036428">
    <property type="entry name" value="CobL"/>
    <property type="match status" value="1"/>
</dbReference>
<keyword evidence="2" id="KW-0169">Cobalamin biosynthesis</keyword>
<dbReference type="PANTHER" id="PTHR43182">
    <property type="entry name" value="COBALT-PRECORRIN-6B C(15)-METHYLTRANSFERASE (DECARBOXYLATING)"/>
    <property type="match status" value="1"/>
</dbReference>
<dbReference type="InterPro" id="IPR035996">
    <property type="entry name" value="4pyrrol_Methylase_sf"/>
</dbReference>
<keyword evidence="5" id="KW-0949">S-adenosyl-L-methionine</keyword>
<dbReference type="InterPro" id="IPR014008">
    <property type="entry name" value="Cbl_synth_MTase_CbiT"/>
</dbReference>
<evidence type="ECO:0000313" key="7">
    <source>
        <dbReference type="EMBL" id="MFC7449819.1"/>
    </source>
</evidence>
<keyword evidence="8" id="KW-1185">Reference proteome</keyword>
<dbReference type="InterPro" id="IPR050714">
    <property type="entry name" value="Cobalamin_biosynth_MTase"/>
</dbReference>
<dbReference type="NCBIfam" id="TIGR02467">
    <property type="entry name" value="CbiE"/>
    <property type="match status" value="1"/>
</dbReference>
<dbReference type="NCBIfam" id="TIGR02469">
    <property type="entry name" value="CbiT"/>
    <property type="match status" value="1"/>
</dbReference>
<proteinExistence type="predicted"/>
<dbReference type="Proteomes" id="UP001596484">
    <property type="component" value="Unassembled WGS sequence"/>
</dbReference>
<evidence type="ECO:0000313" key="8">
    <source>
        <dbReference type="Proteomes" id="UP001596484"/>
    </source>
</evidence>
<feature type="domain" description="Tetrapyrrole methylase" evidence="6">
    <location>
        <begin position="5"/>
        <end position="190"/>
    </location>
</feature>
<comment type="pathway">
    <text evidence="1">Cofactor biosynthesis; adenosylcobalamin biosynthesis.</text>
</comment>
<keyword evidence="4" id="KW-0808">Transferase</keyword>
<evidence type="ECO:0000256" key="5">
    <source>
        <dbReference type="ARBA" id="ARBA00022691"/>
    </source>
</evidence>
<dbReference type="InterPro" id="IPR000878">
    <property type="entry name" value="4pyrrol_Mease"/>
</dbReference>
<protein>
    <submittedName>
        <fullName evidence="7">Precorrin-6y C5,15-methyltransferase (Decarboxylating) subunit CbiE</fullName>
    </submittedName>
</protein>
<keyword evidence="3" id="KW-0489">Methyltransferase</keyword>
<sequence length="406" mass="43052">MTELLTVVGIGADGWSGLSPNAQRAITGAEVLMGSPRQLDLVPDGADTVRVPWPSPLVPALPGLLAEHESRRVCVLASGDPMFHGIGVTLVNLVGPERVRVIAHPSSASLACARLGWALHETPVVSVVNRPVEVVGPELADDRRILVLSRDRETPAALAALLRENGYGASELTVLEQLGGERERVVRGTADGWDHPPADPLNIVAIRCVQDPAAPRRTRVPGLPDEAYESDGQLTKQEVRALTLAALAPAPGELLWDVGGGAGSIGIEWMRADATCRAVSFERDPDRAARIATNARRLGVPGLEIRGAAPDALADAPTPDAIFLGGGVTAPGVFETCWDRLPHGGRIVVNAVTAESEVLLLRWHGLRGGALRKFQVYRGAPLGGFTAWRPQLPVAQWIATKKESSL</sequence>
<dbReference type="Gene3D" id="3.30.950.10">
    <property type="entry name" value="Methyltransferase, Cobalt-precorrin-4 Transmethylase, Domain 2"/>
    <property type="match status" value="1"/>
</dbReference>
<evidence type="ECO:0000256" key="4">
    <source>
        <dbReference type="ARBA" id="ARBA00022679"/>
    </source>
</evidence>
<dbReference type="InterPro" id="IPR006365">
    <property type="entry name" value="Cbl_synth_CobL"/>
</dbReference>
<dbReference type="InterPro" id="IPR029063">
    <property type="entry name" value="SAM-dependent_MTases_sf"/>
</dbReference>
<accession>A0ABW2S271</accession>
<organism evidence="7 8">
    <name type="scientific">Rhodococcus daqingensis</name>
    <dbReference type="NCBI Taxonomy" id="2479363"/>
    <lineage>
        <taxon>Bacteria</taxon>
        <taxon>Bacillati</taxon>
        <taxon>Actinomycetota</taxon>
        <taxon>Actinomycetes</taxon>
        <taxon>Mycobacteriales</taxon>
        <taxon>Nocardiaceae</taxon>
        <taxon>Rhodococcus</taxon>
    </lineage>
</organism>
<dbReference type="Gene3D" id="3.40.50.150">
    <property type="entry name" value="Vaccinia Virus protein VP39"/>
    <property type="match status" value="1"/>
</dbReference>
<evidence type="ECO:0000256" key="3">
    <source>
        <dbReference type="ARBA" id="ARBA00022603"/>
    </source>
</evidence>
<evidence type="ECO:0000256" key="2">
    <source>
        <dbReference type="ARBA" id="ARBA00022573"/>
    </source>
</evidence>
<dbReference type="SUPFAM" id="SSF53790">
    <property type="entry name" value="Tetrapyrrole methylase"/>
    <property type="match status" value="1"/>
</dbReference>
<dbReference type="PANTHER" id="PTHR43182:SF1">
    <property type="entry name" value="COBALT-PRECORRIN-7 C(5)-METHYLTRANSFERASE"/>
    <property type="match status" value="1"/>
</dbReference>
<dbReference type="InterPro" id="IPR014776">
    <property type="entry name" value="4pyrrole_Mease_sub2"/>
</dbReference>
<dbReference type="RefSeq" id="WP_378407182.1">
    <property type="nucleotide sequence ID" value="NZ_JBHTCS010000022.1"/>
</dbReference>
<evidence type="ECO:0000259" key="6">
    <source>
        <dbReference type="Pfam" id="PF00590"/>
    </source>
</evidence>
<dbReference type="Pfam" id="PF00590">
    <property type="entry name" value="TP_methylase"/>
    <property type="match status" value="1"/>
</dbReference>
<dbReference type="SUPFAM" id="SSF53335">
    <property type="entry name" value="S-adenosyl-L-methionine-dependent methyltransferases"/>
    <property type="match status" value="1"/>
</dbReference>
<dbReference type="Gene3D" id="3.40.1010.10">
    <property type="entry name" value="Cobalt-precorrin-4 Transmethylase, Domain 1"/>
    <property type="match status" value="1"/>
</dbReference>
<name>A0ABW2S271_9NOCA</name>
<dbReference type="CDD" id="cd11644">
    <property type="entry name" value="Precorrin-6Y-MT"/>
    <property type="match status" value="1"/>
</dbReference>